<dbReference type="AlphaFoldDB" id="E5ADE6"/>
<reference evidence="2" key="1">
    <citation type="journal article" date="2011" name="Nat. Commun.">
        <title>Effector diversification within compartments of the Leptosphaeria maculans genome affected by Repeat-Induced Point mutations.</title>
        <authorList>
            <person name="Rouxel T."/>
            <person name="Grandaubert J."/>
            <person name="Hane J.K."/>
            <person name="Hoede C."/>
            <person name="van de Wouw A.P."/>
            <person name="Couloux A."/>
            <person name="Dominguez V."/>
            <person name="Anthouard V."/>
            <person name="Bally P."/>
            <person name="Bourras S."/>
            <person name="Cozijnsen A.J."/>
            <person name="Ciuffetti L.M."/>
            <person name="Degrave A."/>
            <person name="Dilmaghani A."/>
            <person name="Duret L."/>
            <person name="Fudal I."/>
            <person name="Goodwin S.B."/>
            <person name="Gout L."/>
            <person name="Glaser N."/>
            <person name="Linglin J."/>
            <person name="Kema G.H.J."/>
            <person name="Lapalu N."/>
            <person name="Lawrence C.B."/>
            <person name="May K."/>
            <person name="Meyer M."/>
            <person name="Ollivier B."/>
            <person name="Poulain J."/>
            <person name="Schoch C.L."/>
            <person name="Simon A."/>
            <person name="Spatafora J.W."/>
            <person name="Stachowiak A."/>
            <person name="Turgeon B.G."/>
            <person name="Tyler B.M."/>
            <person name="Vincent D."/>
            <person name="Weissenbach J."/>
            <person name="Amselem J."/>
            <person name="Quesneville H."/>
            <person name="Oliver R.P."/>
            <person name="Wincker P."/>
            <person name="Balesdent M.-H."/>
            <person name="Howlett B.J."/>
        </authorList>
    </citation>
    <scope>NUCLEOTIDE SEQUENCE [LARGE SCALE GENOMIC DNA]</scope>
    <source>
        <strain evidence="2">JN3 / isolate v23.1.3 / race Av1-4-5-6-7-8</strain>
    </source>
</reference>
<dbReference type="eggNOG" id="ENOG502SPQX">
    <property type="taxonomic scope" value="Eukaryota"/>
</dbReference>
<name>E5ADE6_LEPMJ</name>
<protein>
    <submittedName>
        <fullName evidence="1">Uncharacterized protein</fullName>
    </submittedName>
</protein>
<proteinExistence type="predicted"/>
<dbReference type="OrthoDB" id="3642826at2759"/>
<dbReference type="VEuPathDB" id="FungiDB:LEMA_P000220.1"/>
<sequence>MDYIHKKTWPLDMYAVAGQQARHDQRRFFCECEAHSWFAVMLHVNLTRISGLPCARWQSSIRPRDKACTLLQFAERMFSPQNYFVIWLASSTAQAVILHHGDVNVVAPFSNVSIESAYTFTTLAESVGLHTADPTSTFQSIKTFDVSEPNPSKSTTTELPPIATVISAAALDVNATSTASRRTSNASCIVNIPSANLEYWHPPTYSHAVGTMTTEAANFSDAETLTLVPQKTAFDVTSALATDYACTTRYSYMSVVDWTFSICIEYTEKPVATVTSIAYRYAYSSFPVGNTAPVADIFLYDLYTNDRTSATTTLSVAPNVVQTQTSNTPFVHFTEYEIESGGRTETFQLQSGLVYPYWLEGIEQQATATGPLPKGFIDQISQSHCNTGKLQAVITVVIVVDLYYQFWPDLNPFLIHFESTALGFEDPPVIINHNNQESSSAVSFTIVDWDLTSLAAKPIPTNLKPQVRPNPVSITANRAHDSNENNHASQEPQIIRVTVGNVGTFPVVVGPSSQVMIGSQTLQPGAAPVIIGDGTRIALAPSATAIIIGDTTSQLPRVLDPGTPSSPLPPPILTLGSLTFTPNAATQFLIAPDQTLIPGGVVTLDGTKISLASSAAFVVIGTSTEALQPAVQAAAPVRINRPKIIVAGSTIIAEPIRHVRSDYDGVGHNDAANGDSGPSFIVSGQTLAPGGSAITVSGTVLSLAASGSFVVVNGVSSSVSTHLNPPTAAHITAPPLTIGDRTFYPLPGTETEYLIFSMLLTPGGSIVVAGTTVSLALGVSALVVNGHTSHVALQAQAVITNAPLLTIGTRTYTAVHATTFIIDGKTLTPGGVITVDGTTITLAHGATALVYGSAGHSTSTALFPATTTQNGGPTCALCPGAAASGGDARPMATSSQEGAAVRLHTHIWTAALVVCVFLSIRD</sequence>
<dbReference type="OMA" id="FTLTMCE"/>
<dbReference type="InParanoid" id="E5ADE6"/>
<dbReference type="EMBL" id="FP929139">
    <property type="protein sequence ID" value="CBY01235.1"/>
    <property type="molecule type" value="Genomic_DNA"/>
</dbReference>
<evidence type="ECO:0000313" key="1">
    <source>
        <dbReference type="EMBL" id="CBY01235.1"/>
    </source>
</evidence>
<dbReference type="HOGENOM" id="CLU_301507_0_0_1"/>
<evidence type="ECO:0000313" key="2">
    <source>
        <dbReference type="Proteomes" id="UP000002668"/>
    </source>
</evidence>
<accession>E5ADE6</accession>
<dbReference type="GeneID" id="13289449"/>
<organism evidence="1 2">
    <name type="scientific">Leptosphaeria maculans (strain JN3 / isolate v23.1.3 / race Av1-4-5-6-7-8)</name>
    <name type="common">Blackleg fungus</name>
    <name type="synonym">Phoma lingam</name>
    <dbReference type="NCBI Taxonomy" id="985895"/>
    <lineage>
        <taxon>Eukaryota</taxon>
        <taxon>Fungi</taxon>
        <taxon>Dikarya</taxon>
        <taxon>Ascomycota</taxon>
        <taxon>Pezizomycotina</taxon>
        <taxon>Dothideomycetes</taxon>
        <taxon>Pleosporomycetidae</taxon>
        <taxon>Pleosporales</taxon>
        <taxon>Pleosporineae</taxon>
        <taxon>Leptosphaeriaceae</taxon>
        <taxon>Plenodomus</taxon>
        <taxon>Plenodomus lingam/Leptosphaeria maculans species complex</taxon>
    </lineage>
</organism>
<dbReference type="Proteomes" id="UP000002668">
    <property type="component" value="Genome"/>
</dbReference>
<dbReference type="STRING" id="985895.E5ADE6"/>
<gene>
    <name evidence="1" type="ORF">LEMA_P000220.1</name>
</gene>
<keyword evidence="2" id="KW-1185">Reference proteome</keyword>